<evidence type="ECO:0000256" key="1">
    <source>
        <dbReference type="SAM" id="SignalP"/>
    </source>
</evidence>
<feature type="chain" id="PRO_5044894663" evidence="1">
    <location>
        <begin position="30"/>
        <end position="206"/>
    </location>
</feature>
<evidence type="ECO:0000313" key="3">
    <source>
        <dbReference type="Proteomes" id="UP001566132"/>
    </source>
</evidence>
<dbReference type="EMBL" id="JBDJPC010000005">
    <property type="protein sequence ID" value="KAL1500900.1"/>
    <property type="molecule type" value="Genomic_DNA"/>
</dbReference>
<dbReference type="AlphaFoldDB" id="A0ABD1EQL1"/>
<name>A0ABD1EQL1_HYPHA</name>
<gene>
    <name evidence="2" type="ORF">ABEB36_006319</name>
</gene>
<dbReference type="PANTHER" id="PTHR39069:SF8">
    <property type="entry name" value="FI17111P1"/>
    <property type="match status" value="1"/>
</dbReference>
<organism evidence="2 3">
    <name type="scientific">Hypothenemus hampei</name>
    <name type="common">Coffee berry borer</name>
    <dbReference type="NCBI Taxonomy" id="57062"/>
    <lineage>
        <taxon>Eukaryota</taxon>
        <taxon>Metazoa</taxon>
        <taxon>Ecdysozoa</taxon>
        <taxon>Arthropoda</taxon>
        <taxon>Hexapoda</taxon>
        <taxon>Insecta</taxon>
        <taxon>Pterygota</taxon>
        <taxon>Neoptera</taxon>
        <taxon>Endopterygota</taxon>
        <taxon>Coleoptera</taxon>
        <taxon>Polyphaga</taxon>
        <taxon>Cucujiformia</taxon>
        <taxon>Curculionidae</taxon>
        <taxon>Scolytinae</taxon>
        <taxon>Hypothenemus</taxon>
    </lineage>
</organism>
<comment type="caution">
    <text evidence="2">The sequence shown here is derived from an EMBL/GenBank/DDBJ whole genome shotgun (WGS) entry which is preliminary data.</text>
</comment>
<keyword evidence="1" id="KW-0732">Signal</keyword>
<dbReference type="PANTHER" id="PTHR39069">
    <property type="entry name" value="ECDYSONE-INDUCIBLE GENE E1, ISOFORM A"/>
    <property type="match status" value="1"/>
</dbReference>
<dbReference type="Proteomes" id="UP001566132">
    <property type="component" value="Unassembled WGS sequence"/>
</dbReference>
<reference evidence="2 3" key="1">
    <citation type="submission" date="2024-05" db="EMBL/GenBank/DDBJ databases">
        <title>Genetic variation in Jamaican populations of the coffee berry borer (Hypothenemus hampei).</title>
        <authorList>
            <person name="Errbii M."/>
            <person name="Myrie A."/>
        </authorList>
    </citation>
    <scope>NUCLEOTIDE SEQUENCE [LARGE SCALE GENOMIC DNA]</scope>
    <source>
        <strain evidence="2">JA-Hopewell-2020-01-JO</strain>
        <tissue evidence="2">Whole body</tissue>
    </source>
</reference>
<feature type="signal peptide" evidence="1">
    <location>
        <begin position="1"/>
        <end position="29"/>
    </location>
</feature>
<sequence>MSSNNYEPYLLLGLLTITILACSISGTMGSALHGPCDNDDACGTIDTECQNGVCVCRENFTVLYDSCVPMAESRVHCTKKNDCHKVLGVKSTCTKKNQCVCKQFHHLHLGQCVKNRDLHETCDHDHQCYCGVDCQLKIACIHKNCSCKAGHSPYKSRRCISDQQLNSVIEEPRTEEFNLLMQNDGVPRTSIDCYSFSIFLILTILY</sequence>
<keyword evidence="3" id="KW-1185">Reference proteome</keyword>
<evidence type="ECO:0000313" key="2">
    <source>
        <dbReference type="EMBL" id="KAL1500900.1"/>
    </source>
</evidence>
<protein>
    <submittedName>
        <fullName evidence="2">Uncharacterized protein</fullName>
    </submittedName>
</protein>
<proteinExistence type="predicted"/>
<accession>A0ABD1EQL1</accession>